<evidence type="ECO:0000313" key="3">
    <source>
        <dbReference type="Proteomes" id="UP000271974"/>
    </source>
</evidence>
<proteinExistence type="predicted"/>
<dbReference type="Proteomes" id="UP000271974">
    <property type="component" value="Unassembled WGS sequence"/>
</dbReference>
<gene>
    <name evidence="2" type="ORF">EGW08_006868</name>
</gene>
<organism evidence="2 3">
    <name type="scientific">Elysia chlorotica</name>
    <name type="common">Eastern emerald elysia</name>
    <name type="synonym">Sea slug</name>
    <dbReference type="NCBI Taxonomy" id="188477"/>
    <lineage>
        <taxon>Eukaryota</taxon>
        <taxon>Metazoa</taxon>
        <taxon>Spiralia</taxon>
        <taxon>Lophotrochozoa</taxon>
        <taxon>Mollusca</taxon>
        <taxon>Gastropoda</taxon>
        <taxon>Heterobranchia</taxon>
        <taxon>Euthyneura</taxon>
        <taxon>Panpulmonata</taxon>
        <taxon>Sacoglossa</taxon>
        <taxon>Placobranchoidea</taxon>
        <taxon>Plakobranchidae</taxon>
        <taxon>Elysia</taxon>
    </lineage>
</organism>
<protein>
    <submittedName>
        <fullName evidence="2">Uncharacterized protein</fullName>
    </submittedName>
</protein>
<reference evidence="2 3" key="1">
    <citation type="submission" date="2019-01" db="EMBL/GenBank/DDBJ databases">
        <title>A draft genome assembly of the solar-powered sea slug Elysia chlorotica.</title>
        <authorList>
            <person name="Cai H."/>
            <person name="Li Q."/>
            <person name="Fang X."/>
            <person name="Li J."/>
            <person name="Curtis N.E."/>
            <person name="Altenburger A."/>
            <person name="Shibata T."/>
            <person name="Feng M."/>
            <person name="Maeda T."/>
            <person name="Schwartz J.A."/>
            <person name="Shigenobu S."/>
            <person name="Lundholm N."/>
            <person name="Nishiyama T."/>
            <person name="Yang H."/>
            <person name="Hasebe M."/>
            <person name="Li S."/>
            <person name="Pierce S.K."/>
            <person name="Wang J."/>
        </authorList>
    </citation>
    <scope>NUCLEOTIDE SEQUENCE [LARGE SCALE GENOMIC DNA]</scope>
    <source>
        <strain evidence="2">EC2010</strain>
        <tissue evidence="2">Whole organism of an adult</tissue>
    </source>
</reference>
<dbReference type="AlphaFoldDB" id="A0A433TUY9"/>
<dbReference type="InterPro" id="IPR036621">
    <property type="entry name" value="Anticodon-bd_dom_sf"/>
</dbReference>
<keyword evidence="3" id="KW-1185">Reference proteome</keyword>
<feature type="region of interest" description="Disordered" evidence="1">
    <location>
        <begin position="138"/>
        <end position="157"/>
    </location>
</feature>
<evidence type="ECO:0000256" key="1">
    <source>
        <dbReference type="SAM" id="MobiDB-lite"/>
    </source>
</evidence>
<dbReference type="OrthoDB" id="6155147at2759"/>
<accession>A0A433TUY9</accession>
<evidence type="ECO:0000313" key="2">
    <source>
        <dbReference type="EMBL" id="RUS85383.1"/>
    </source>
</evidence>
<sequence length="285" mass="31456">RLTVARDLWASGFRTDLLFDRVEDFDELQENCLNRGISHIVVLEQSDIAAVKGQLFPFVKQKKPSDLHGLPGDEPICFVKSVQGYGPLEKVAMHELVDFLSAKKIDQSEPLTALKTRDCCEGSGHVGISNSCNTNTTAGGSSVGGSSNSNSSNTGSGSSGQTAFNYNIVFLFQDSKKYSGAARRRHEALIAGKASTQYPWLPVKNLEVLALDMPSSGIRTIIAHIDLNDKDQFEESIGAVMEKLSKLRKYLVNVLDEIHDLRFEKRCNFILLYSIKDETLKIITP</sequence>
<dbReference type="STRING" id="188477.A0A433TUY9"/>
<comment type="caution">
    <text evidence="2">The sequence shown here is derived from an EMBL/GenBank/DDBJ whole genome shotgun (WGS) entry which is preliminary data.</text>
</comment>
<name>A0A433TUY9_ELYCH</name>
<dbReference type="EMBL" id="RQTK01000172">
    <property type="protein sequence ID" value="RUS85383.1"/>
    <property type="molecule type" value="Genomic_DNA"/>
</dbReference>
<feature type="non-terminal residue" evidence="2">
    <location>
        <position position="1"/>
    </location>
</feature>
<dbReference type="Gene3D" id="3.40.50.800">
    <property type="entry name" value="Anticodon-binding domain"/>
    <property type="match status" value="1"/>
</dbReference>